<dbReference type="InterPro" id="IPR014347">
    <property type="entry name" value="Tautomerase/MIF_sf"/>
</dbReference>
<keyword evidence="1" id="KW-0413">Isomerase</keyword>
<gene>
    <name evidence="3" type="ORF">EIY87_25790</name>
</gene>
<dbReference type="GO" id="GO:0016853">
    <property type="term" value="F:isomerase activity"/>
    <property type="evidence" value="ECO:0007669"/>
    <property type="project" value="UniProtKB-KW"/>
</dbReference>
<dbReference type="RefSeq" id="WP_125312475.1">
    <property type="nucleotide sequence ID" value="NZ_RSEC01000058.1"/>
</dbReference>
<dbReference type="OrthoDB" id="4990855at2"/>
<reference evidence="3 4" key="1">
    <citation type="submission" date="2018-12" db="EMBL/GenBank/DDBJ databases">
        <title>Amycolatopsis eburnea sp. nov. actinomycete associate with arbuscular mycorrhiza fungal spore.</title>
        <authorList>
            <person name="Lumyong S."/>
            <person name="Chaiya L."/>
        </authorList>
    </citation>
    <scope>NUCLEOTIDE SEQUENCE [LARGE SCALE GENOMIC DNA]</scope>
    <source>
        <strain evidence="3 4">GLM-1</strain>
    </source>
</reference>
<dbReference type="AlphaFoldDB" id="A0A3R9FJ54"/>
<evidence type="ECO:0000313" key="4">
    <source>
        <dbReference type="Proteomes" id="UP000267081"/>
    </source>
</evidence>
<organism evidence="3 4">
    <name type="scientific">Amycolatopsis eburnea</name>
    <dbReference type="NCBI Taxonomy" id="2267691"/>
    <lineage>
        <taxon>Bacteria</taxon>
        <taxon>Bacillati</taxon>
        <taxon>Actinomycetota</taxon>
        <taxon>Actinomycetes</taxon>
        <taxon>Pseudonocardiales</taxon>
        <taxon>Pseudonocardiaceae</taxon>
        <taxon>Amycolatopsis</taxon>
    </lineage>
</organism>
<proteinExistence type="predicted"/>
<evidence type="ECO:0000256" key="1">
    <source>
        <dbReference type="ARBA" id="ARBA00023235"/>
    </source>
</evidence>
<name>A0A3R9FJ54_9PSEU</name>
<evidence type="ECO:0000259" key="2">
    <source>
        <dbReference type="Pfam" id="PF01361"/>
    </source>
</evidence>
<accession>A0A3R9FJ54</accession>
<dbReference type="InterPro" id="IPR004370">
    <property type="entry name" value="4-OT-like_dom"/>
</dbReference>
<dbReference type="SUPFAM" id="SSF55331">
    <property type="entry name" value="Tautomerase/MIF"/>
    <property type="match status" value="1"/>
</dbReference>
<evidence type="ECO:0000313" key="3">
    <source>
        <dbReference type="EMBL" id="RSD13175.1"/>
    </source>
</evidence>
<dbReference type="Pfam" id="PF01361">
    <property type="entry name" value="Tautomerase"/>
    <property type="match status" value="1"/>
</dbReference>
<sequence>MPYINVKIYEHRLDADTEPALIERLTEAVVAVYGEEIRPTTWITLDPVPPHRWGIGGRQGG</sequence>
<dbReference type="Proteomes" id="UP000267081">
    <property type="component" value="Unassembled WGS sequence"/>
</dbReference>
<comment type="caution">
    <text evidence="3">The sequence shown here is derived from an EMBL/GenBank/DDBJ whole genome shotgun (WGS) entry which is preliminary data.</text>
</comment>
<dbReference type="EMBL" id="RSEC01000058">
    <property type="protein sequence ID" value="RSD13175.1"/>
    <property type="molecule type" value="Genomic_DNA"/>
</dbReference>
<feature type="domain" description="4-oxalocrotonate tautomerase-like" evidence="2">
    <location>
        <begin position="2"/>
        <end position="57"/>
    </location>
</feature>
<protein>
    <recommendedName>
        <fullName evidence="2">4-oxalocrotonate tautomerase-like domain-containing protein</fullName>
    </recommendedName>
</protein>
<dbReference type="Gene3D" id="3.30.429.10">
    <property type="entry name" value="Macrophage Migration Inhibitory Factor"/>
    <property type="match status" value="1"/>
</dbReference>
<keyword evidence="4" id="KW-1185">Reference proteome</keyword>